<name>A0A2M7VA69_9BACT</name>
<feature type="domain" description="Ribosomal RNA large subunit methyltransferase K/L-like methyltransferase" evidence="1">
    <location>
        <begin position="169"/>
        <end position="229"/>
    </location>
</feature>
<comment type="caution">
    <text evidence="2">The sequence shown here is derived from an EMBL/GenBank/DDBJ whole genome shotgun (WGS) entry which is preliminary data.</text>
</comment>
<evidence type="ECO:0000313" key="2">
    <source>
        <dbReference type="EMBL" id="PIZ95769.1"/>
    </source>
</evidence>
<evidence type="ECO:0000313" key="3">
    <source>
        <dbReference type="Proteomes" id="UP000231453"/>
    </source>
</evidence>
<dbReference type="AlphaFoldDB" id="A0A2M7VA69"/>
<accession>A0A2M7VA69</accession>
<dbReference type="EMBL" id="PFPL01000045">
    <property type="protein sequence ID" value="PIZ95769.1"/>
    <property type="molecule type" value="Genomic_DNA"/>
</dbReference>
<dbReference type="PANTHER" id="PTHR14911:SF13">
    <property type="entry name" value="TRNA (GUANINE(6)-N2)-METHYLTRANSFERASE THUMP3"/>
    <property type="match status" value="1"/>
</dbReference>
<dbReference type="CDD" id="cd02440">
    <property type="entry name" value="AdoMet_MTases"/>
    <property type="match status" value="1"/>
</dbReference>
<evidence type="ECO:0000259" key="1">
    <source>
        <dbReference type="Pfam" id="PF01170"/>
    </source>
</evidence>
<protein>
    <recommendedName>
        <fullName evidence="1">Ribosomal RNA large subunit methyltransferase K/L-like methyltransferase domain-containing protein</fullName>
    </recommendedName>
</protein>
<reference evidence="3" key="1">
    <citation type="submission" date="2017-09" db="EMBL/GenBank/DDBJ databases">
        <title>Depth-based differentiation of microbial function through sediment-hosted aquifers and enrichment of novel symbionts in the deep terrestrial subsurface.</title>
        <authorList>
            <person name="Probst A.J."/>
            <person name="Ladd B."/>
            <person name="Jarett J.K."/>
            <person name="Geller-Mcgrath D.E."/>
            <person name="Sieber C.M.K."/>
            <person name="Emerson J.B."/>
            <person name="Anantharaman K."/>
            <person name="Thomas B.C."/>
            <person name="Malmstrom R."/>
            <person name="Stieglmeier M."/>
            <person name="Klingl A."/>
            <person name="Woyke T."/>
            <person name="Ryan C.M."/>
            <person name="Banfield J.F."/>
        </authorList>
    </citation>
    <scope>NUCLEOTIDE SEQUENCE [LARGE SCALE GENOMIC DNA]</scope>
</reference>
<dbReference type="Pfam" id="PF01170">
    <property type="entry name" value="UPF0020"/>
    <property type="match status" value="1"/>
</dbReference>
<gene>
    <name evidence="2" type="ORF">COX80_03495</name>
</gene>
<sequence length="375" mass="42509">MKYLFELGHQPHISTAEVLAVLKHAQIEYKEIENKNDFFILDVIATEEEIEELSKKFGAIIQVGVHVESDGYPQNIIVDYLSKQETGKINFSISPTNSKLAISIKKELKALGKSVRYVETKNTATILHNKLIESKSHFTVFQNNVYKTIYIQDIEGFSARDYDRPVADNVSGMLPPKLARTMINLAEVDTEAVILDPFCGSGTVLNEALSLGFKNIIGSDISEKAVADSEKNVAWLIEKDNLKKIKTNIFLSPSTELSGKLKPQSIDAIVAEPYMGKPLHGREPKIVLDNQTDELAKLYINTFKTFYKILKNEGTVIFIIPKFKFGNVWLYIRCLDEIKNLGFEIENFANGERSLLYHRPAQFVGREIWKFIKNN</sequence>
<dbReference type="InterPro" id="IPR029063">
    <property type="entry name" value="SAM-dependent_MTases_sf"/>
</dbReference>
<proteinExistence type="predicted"/>
<organism evidence="2 3">
    <name type="scientific">Candidatus Magasanikbacteria bacterium CG_4_10_14_0_2_um_filter_33_14</name>
    <dbReference type="NCBI Taxonomy" id="1974636"/>
    <lineage>
        <taxon>Bacteria</taxon>
        <taxon>Candidatus Magasanikiibacteriota</taxon>
    </lineage>
</organism>
<dbReference type="Proteomes" id="UP000231453">
    <property type="component" value="Unassembled WGS sequence"/>
</dbReference>
<dbReference type="SUPFAM" id="SSF53335">
    <property type="entry name" value="S-adenosyl-L-methionine-dependent methyltransferases"/>
    <property type="match status" value="1"/>
</dbReference>
<dbReference type="PANTHER" id="PTHR14911">
    <property type="entry name" value="THUMP DOMAIN-CONTAINING"/>
    <property type="match status" value="1"/>
</dbReference>
<dbReference type="GO" id="GO:0016423">
    <property type="term" value="F:tRNA (guanine) methyltransferase activity"/>
    <property type="evidence" value="ECO:0007669"/>
    <property type="project" value="TreeGrafter"/>
</dbReference>
<dbReference type="Gene3D" id="3.40.50.150">
    <property type="entry name" value="Vaccinia Virus protein VP39"/>
    <property type="match status" value="1"/>
</dbReference>
<dbReference type="InterPro" id="IPR000241">
    <property type="entry name" value="RlmKL-like_Mtase"/>
</dbReference>
<dbReference type="GO" id="GO:0030488">
    <property type="term" value="P:tRNA methylation"/>
    <property type="evidence" value="ECO:0007669"/>
    <property type="project" value="TreeGrafter"/>
</dbReference>